<dbReference type="Proteomes" id="UP000198432">
    <property type="component" value="Unassembled WGS sequence"/>
</dbReference>
<dbReference type="EMBL" id="FZOQ01000008">
    <property type="protein sequence ID" value="SNS51762.1"/>
    <property type="molecule type" value="Genomic_DNA"/>
</dbReference>
<protein>
    <submittedName>
        <fullName evidence="2">Uncharacterized protein</fullName>
    </submittedName>
</protein>
<evidence type="ECO:0000256" key="1">
    <source>
        <dbReference type="SAM" id="Phobius"/>
    </source>
</evidence>
<keyword evidence="1" id="KW-1133">Transmembrane helix</keyword>
<keyword evidence="3" id="KW-1185">Reference proteome</keyword>
<reference evidence="3" key="1">
    <citation type="submission" date="2017-06" db="EMBL/GenBank/DDBJ databases">
        <authorList>
            <person name="Varghese N."/>
            <person name="Submissions S."/>
        </authorList>
    </citation>
    <scope>NUCLEOTIDE SEQUENCE [LARGE SCALE GENOMIC DNA]</scope>
    <source>
        <strain evidence="3">NKM1</strain>
    </source>
</reference>
<keyword evidence="1" id="KW-0812">Transmembrane</keyword>
<sequence>MCQHCIQKHIYKFKSHQDFESFGNALQEKCISNQYTIIDRQNKGSISLLGSCLFYKCNACKEQWVLSVPGKGWRGFYLPEKAAEEYTQRLRRIEKARSAGYLVMLVIVTLVLLWKLLLYFL</sequence>
<accession>A0A239F6G4</accession>
<gene>
    <name evidence="2" type="ORF">SAMN06296052_1087</name>
</gene>
<feature type="transmembrane region" description="Helical" evidence="1">
    <location>
        <begin position="99"/>
        <end position="120"/>
    </location>
</feature>
<evidence type="ECO:0000313" key="2">
    <source>
        <dbReference type="EMBL" id="SNS51762.1"/>
    </source>
</evidence>
<dbReference type="RefSeq" id="WP_089319092.1">
    <property type="nucleotide sequence ID" value="NZ_FZOQ01000008.1"/>
</dbReference>
<proteinExistence type="predicted"/>
<keyword evidence="1" id="KW-0472">Membrane</keyword>
<evidence type="ECO:0000313" key="3">
    <source>
        <dbReference type="Proteomes" id="UP000198432"/>
    </source>
</evidence>
<dbReference type="AlphaFoldDB" id="A0A239F6G4"/>
<dbReference type="OrthoDB" id="1448523at2"/>
<name>A0A239F6G4_9BACT</name>
<organism evidence="2 3">
    <name type="scientific">Pontibacter ummariensis</name>
    <dbReference type="NCBI Taxonomy" id="1610492"/>
    <lineage>
        <taxon>Bacteria</taxon>
        <taxon>Pseudomonadati</taxon>
        <taxon>Bacteroidota</taxon>
        <taxon>Cytophagia</taxon>
        <taxon>Cytophagales</taxon>
        <taxon>Hymenobacteraceae</taxon>
        <taxon>Pontibacter</taxon>
    </lineage>
</organism>